<organism evidence="1 2">
    <name type="scientific">Paenibacillus hodogayensis</name>
    <dbReference type="NCBI Taxonomy" id="279208"/>
    <lineage>
        <taxon>Bacteria</taxon>
        <taxon>Bacillati</taxon>
        <taxon>Bacillota</taxon>
        <taxon>Bacilli</taxon>
        <taxon>Bacillales</taxon>
        <taxon>Paenibacillaceae</taxon>
        <taxon>Paenibacillus</taxon>
    </lineage>
</organism>
<gene>
    <name evidence="1" type="ORF">ACFFNY_27950</name>
</gene>
<keyword evidence="2" id="KW-1185">Reference proteome</keyword>
<dbReference type="InterPro" id="IPR011009">
    <property type="entry name" value="Kinase-like_dom_sf"/>
</dbReference>
<name>A0ABV5W4K8_9BACL</name>
<comment type="caution">
    <text evidence="1">The sequence shown here is derived from an EMBL/GenBank/DDBJ whole genome shotgun (WGS) entry which is preliminary data.</text>
</comment>
<keyword evidence="1" id="KW-0418">Kinase</keyword>
<keyword evidence="1" id="KW-0723">Serine/threonine-protein kinase</keyword>
<dbReference type="EMBL" id="JBHMAG010000018">
    <property type="protein sequence ID" value="MFB9755428.1"/>
    <property type="molecule type" value="Genomic_DNA"/>
</dbReference>
<dbReference type="PANTHER" id="PTHR37171:SF1">
    <property type="entry name" value="SERINE_THREONINE-PROTEIN KINASE YRZF-RELATED"/>
    <property type="match status" value="1"/>
</dbReference>
<dbReference type="PANTHER" id="PTHR37171">
    <property type="entry name" value="SERINE/THREONINE-PROTEIN KINASE YRZF-RELATED"/>
    <property type="match status" value="1"/>
</dbReference>
<protein>
    <submittedName>
        <fullName evidence="1">Serine/threonine protein kinase</fullName>
    </submittedName>
</protein>
<dbReference type="RefSeq" id="WP_344908388.1">
    <property type="nucleotide sequence ID" value="NZ_BAAAYO010000006.1"/>
</dbReference>
<evidence type="ECO:0000313" key="1">
    <source>
        <dbReference type="EMBL" id="MFB9755428.1"/>
    </source>
</evidence>
<keyword evidence="1" id="KW-0808">Transferase</keyword>
<dbReference type="Proteomes" id="UP001589619">
    <property type="component" value="Unassembled WGS sequence"/>
</dbReference>
<dbReference type="GO" id="GO:0004674">
    <property type="term" value="F:protein serine/threonine kinase activity"/>
    <property type="evidence" value="ECO:0007669"/>
    <property type="project" value="UniProtKB-KW"/>
</dbReference>
<reference evidence="1 2" key="1">
    <citation type="submission" date="2024-09" db="EMBL/GenBank/DDBJ databases">
        <authorList>
            <person name="Sun Q."/>
            <person name="Mori K."/>
        </authorList>
    </citation>
    <scope>NUCLEOTIDE SEQUENCE [LARGE SCALE GENOMIC DNA]</scope>
    <source>
        <strain evidence="1 2">JCM 12520</strain>
    </source>
</reference>
<evidence type="ECO:0000313" key="2">
    <source>
        <dbReference type="Proteomes" id="UP001589619"/>
    </source>
</evidence>
<accession>A0ABV5W4K8</accession>
<dbReference type="SUPFAM" id="SSF56112">
    <property type="entry name" value="Protein kinase-like (PK-like)"/>
    <property type="match status" value="1"/>
</dbReference>
<proteinExistence type="predicted"/>
<sequence>MIETYMKLARTGLLPQLDVHSVDPREPVRTGVLPKPWKLVGAGNYAAVVAHPDYPGMVVKVYAEGRPGLREEVEVYRRLGPHPAYSECYGAGERFLVLKRLNGVTIYDCLRRGIRIPEQVIRDIDTALDYSRLRGLNPHDVHGKNVMMIEGRGVVVDVSDFLKKEECVMWSDFKKSYYALYKPLLLRWAVPLPDSLLNALRKGYRLVRRRVS</sequence>
<dbReference type="InterPro" id="IPR052396">
    <property type="entry name" value="Meiotic_Drive_Suppr_Kinase"/>
</dbReference>